<dbReference type="Proteomes" id="UP000482578">
    <property type="component" value="Unassembled WGS sequence"/>
</dbReference>
<evidence type="ECO:0000313" key="4">
    <source>
        <dbReference type="Proteomes" id="UP000482578"/>
    </source>
</evidence>
<dbReference type="InterPro" id="IPR013430">
    <property type="entry name" value="Toxin_antidote_HigA"/>
</dbReference>
<name>A0A6B2KVJ6_9NEIS</name>
<dbReference type="Pfam" id="PF01381">
    <property type="entry name" value="HTH_3"/>
    <property type="match status" value="1"/>
</dbReference>
<feature type="domain" description="HTH cro/C1-type" evidence="2">
    <location>
        <begin position="28"/>
        <end position="73"/>
    </location>
</feature>
<dbReference type="PANTHER" id="PTHR36924:SF1">
    <property type="entry name" value="ANTITOXIN HIGA-1"/>
    <property type="match status" value="1"/>
</dbReference>
<keyword evidence="4" id="KW-1185">Reference proteome</keyword>
<keyword evidence="1" id="KW-0238">DNA-binding</keyword>
<dbReference type="SMART" id="SM00530">
    <property type="entry name" value="HTH_XRE"/>
    <property type="match status" value="1"/>
</dbReference>
<protein>
    <submittedName>
        <fullName evidence="3">HigA family addiction module antidote protein</fullName>
    </submittedName>
</protein>
<evidence type="ECO:0000259" key="2">
    <source>
        <dbReference type="PROSITE" id="PS50943"/>
    </source>
</evidence>
<evidence type="ECO:0000313" key="3">
    <source>
        <dbReference type="EMBL" id="NDV13987.1"/>
    </source>
</evidence>
<reference evidence="3 4" key="1">
    <citation type="submission" date="2020-02" db="EMBL/GenBank/DDBJ databases">
        <authorList>
            <person name="Yang Z."/>
        </authorList>
    </citation>
    <scope>NUCLEOTIDE SEQUENCE [LARGE SCALE GENOMIC DNA]</scope>
    <source>
        <strain evidence="3 4">HX-7-9</strain>
    </source>
</reference>
<organism evidence="3 4">
    <name type="scientific">Crenobacter caeni</name>
    <dbReference type="NCBI Taxonomy" id="2705474"/>
    <lineage>
        <taxon>Bacteria</taxon>
        <taxon>Pseudomonadati</taxon>
        <taxon>Pseudomonadota</taxon>
        <taxon>Betaproteobacteria</taxon>
        <taxon>Neisseriales</taxon>
        <taxon>Neisseriaceae</taxon>
        <taxon>Crenobacter</taxon>
    </lineage>
</organism>
<dbReference type="PROSITE" id="PS50943">
    <property type="entry name" value="HTH_CROC1"/>
    <property type="match status" value="1"/>
</dbReference>
<dbReference type="SUPFAM" id="SSF47413">
    <property type="entry name" value="lambda repressor-like DNA-binding domains"/>
    <property type="match status" value="1"/>
</dbReference>
<dbReference type="AlphaFoldDB" id="A0A6B2KVJ6"/>
<gene>
    <name evidence="3" type="ORF">GZH52_14525</name>
</gene>
<dbReference type="PANTHER" id="PTHR36924">
    <property type="entry name" value="ANTITOXIN HIGA-1"/>
    <property type="match status" value="1"/>
</dbReference>
<dbReference type="InterPro" id="IPR001387">
    <property type="entry name" value="Cro/C1-type_HTH"/>
</dbReference>
<dbReference type="CDD" id="cd00093">
    <property type="entry name" value="HTH_XRE"/>
    <property type="match status" value="1"/>
</dbReference>
<evidence type="ECO:0000256" key="1">
    <source>
        <dbReference type="ARBA" id="ARBA00023125"/>
    </source>
</evidence>
<comment type="caution">
    <text evidence="3">The sequence shown here is derived from an EMBL/GenBank/DDBJ whole genome shotgun (WGS) entry which is preliminary data.</text>
</comment>
<dbReference type="NCBIfam" id="TIGR02607">
    <property type="entry name" value="antidote_HigA"/>
    <property type="match status" value="1"/>
</dbReference>
<dbReference type="Gene3D" id="1.10.260.40">
    <property type="entry name" value="lambda repressor-like DNA-binding domains"/>
    <property type="match status" value="1"/>
</dbReference>
<dbReference type="InterPro" id="IPR010982">
    <property type="entry name" value="Lambda_DNA-bd_dom_sf"/>
</dbReference>
<proteinExistence type="predicted"/>
<sequence length="105" mass="11634">MLPRTVFCRTPLAPGRFLDTRFLRPARLSQTDAARLLGISRRRLNEIVVGRRAISADTALRLAALFGPSPAFWLQLQCAWDLACAARALRRANLPSGKPSPAQEH</sequence>
<dbReference type="GO" id="GO:0003677">
    <property type="term" value="F:DNA binding"/>
    <property type="evidence" value="ECO:0007669"/>
    <property type="project" value="UniProtKB-KW"/>
</dbReference>
<dbReference type="EMBL" id="JAAGAA010000014">
    <property type="protein sequence ID" value="NDV13987.1"/>
    <property type="molecule type" value="Genomic_DNA"/>
</dbReference>
<accession>A0A6B2KVJ6</accession>